<comment type="pathway">
    <text evidence="1">Antibiotic biosynthesis.</text>
</comment>
<feature type="region of interest" description="C-terminal hotdog fold" evidence="8">
    <location>
        <begin position="2077"/>
        <end position="2209"/>
    </location>
</feature>
<dbReference type="Gene3D" id="3.40.50.720">
    <property type="entry name" value="NAD(P)-binding Rossmann-like Domain"/>
    <property type="match status" value="3"/>
</dbReference>
<dbReference type="FunFam" id="3.40.47.10:FF:000019">
    <property type="entry name" value="Polyketide synthase type I"/>
    <property type="match status" value="2"/>
</dbReference>
<dbReference type="Gene3D" id="3.30.70.3290">
    <property type="match status" value="2"/>
</dbReference>
<dbReference type="SUPFAM" id="SSF51735">
    <property type="entry name" value="NAD(P)-binding Rossmann-fold domains"/>
    <property type="match status" value="6"/>
</dbReference>
<dbReference type="InterPro" id="IPR049900">
    <property type="entry name" value="PKS_mFAS_DH"/>
</dbReference>
<feature type="region of interest" description="N-terminal hotdog fold" evidence="8">
    <location>
        <begin position="215"/>
        <end position="339"/>
    </location>
</feature>
<dbReference type="Pfam" id="PF21089">
    <property type="entry name" value="PKS_DH_N"/>
    <property type="match status" value="3"/>
</dbReference>
<dbReference type="SUPFAM" id="SSF53901">
    <property type="entry name" value="Thiolase-like"/>
    <property type="match status" value="2"/>
</dbReference>
<dbReference type="PROSITE" id="PS00606">
    <property type="entry name" value="KS3_1"/>
    <property type="match status" value="2"/>
</dbReference>
<sequence>VAAVNGPSSVVVSGAEGAVGVVVERLVGEGRKATRLSVSHAFHSPLMDPMLDDFRAVVEGLSFADPLIPVVSNLTGGVAGAGELCSPEYWVRHVREAVRFADGVRTLDGQGVGTFLELGPDGVLSAMAQESLPETAVTVPVLRKNRPEELAAVGALAQLHVNGAATIDWSEFFAGTGASRVDLPTYAFQHQWFWPTGQRGAAGDVRAAGLGSAEHPLLGAAVELAQSEGVLFTGRLSVQSHPWLVDHAVLGRVLLPGTAFVELALRAGDEVGCDQVEELTLAAPLVLPERGAVQVQVRVGDADDAGRRTVAVHSRLADADERSWTQHASGVLTVAPERAADVGFEAGVWPPADAEAVDVEGCYERFAELGFGYGPVLQGLRAVWRRGDEVFAEVSLPEGTEVAGFGLHPALLDSALHAALLVGDGGGLPFSWEGVRLRATGATSLRVRLMASGEGAVSVAVADAAGELVATVDSLVARAVSAEQLSGADAVDGVVRDALFGVDWVPVPAADAVTDPVAVLGSVVPVGVEADRYADVAAVAAAGVPSVVLAHMAGEQGADVVQSAHELTGQALRLMQEWLAEERCTDSRLVFVTRGAVGGEDVAAASVWGLVRSAQTEHPGAFGLIDLDPDADVDASSVPLLPQALAVAEPQLVIREGAIRAGRLARRAVSGPGSVWDTEGTVLITGGTGGLGSVLARHLVAEHGVRRLLLAGRRGADAPGAADLVVELAGQGAEVALAACDLADRDAVSALLAGVPADHPLTAVIHTAGVLDDGVIGSLTPERLATVLRPKADAAWHLHELTRDLDLSAFVLFSSAAGTFGSAGQGNYAAGNAFLDALAGHRRAEGLPGVSLAWGPWAQQAGMTSGLDDRDLRRAEAAGMPLLSVEQGVALFDAALATGEPAVAPVRLDLPALRAQGEIAPLLRGLVRNRSRRQAVAGADTGLTEQLNRLERADRRAALLDLVRGQAALVLGHTGGDSVDPVRAFRDLGFDSLTAVELRNRLNATTGLRLPATMIFDHPTLTALADHLLDELFGAETAEPEIPALPLPAIADDPIVIVGMACRYPGGVRSPEDLWRVVTEGADVISDFPVNRGWDVDALFDPDPDHSGTSTTRRGGFLHDAGEFDPEFFGMSPREALATDAQQRLLLETSWEAIEQAGIDPASLRDSQTGVFTGVMYSDYATTLHGKEFEGFQGQGSALSVASGRVAYTFGFEGPAVTVDTACSSSLVAMHWAAQALRAGECSLALAGGVTVMSTPSTFVEFSRQRGLSPDGRCKAFSDAADGVGWSEGVGILVLERLSDARRNGHDILAVLRGSAVNQDGASNGLTAPNGPSQQRVIRQALASGGLSAADVDAVEAHGTGTTLGDPIEAQALLATYGQSRDPERPLWLGTIKSNIGHAQAAAGVAGVMKMVLALRFGVLPRTLYVGVPSSHVDWSAGAVELLSEAVEWPVSGRVRRAGVSSFGISGTNAHVIVEQPPVVDAVLESPVVAQEVVVPWVVSGRSVEAVRGQAARLLSHVEAWPELRSVDVGLSLAAGRTSFAHRAVVAAGERADAVRALGALAAGELDAMVVSGSVVGGKSAVLFSGQGSQRLGMGRELYERFPVFADAFDAVLAQWDGVPLREVMWGVDEGLLSRTEWAQPALFAVEVALFRLVESWGVRPDFVGGHSIGEIAAAHVAGVFSLQDACRLVGARARLMGALPGGGAMVAVRATEAEVLPLLVEGVSIAAVNGPSSVVVSGAEDAVAGVVERLVGEGRKATRLSVSHAFHSPLMDPMLDDFRAVVEGLSFADPLIPVVSNLTGGLAGAGELCSPEYWVRHVREAVRFADGVRTLAEQGVGTFLELGPDGVLSAMAQESLPETAVTVPVLRKNRPEEPSAVTALAQLHVRGVPVDWSGFFAETGARRVALPTYAFQHQWFWPAGPLSVADAAAVGLTTVEHPLLNGSVELAGTEGVLFTGRLSVQSHPWLVDHAVLGRVLLPGTAFVELVLRAGDEVGCDQVEELTLAAPLVLPERGAVQIQVRVGDADDAGRRTVAVHSRLADADERSWTQHASGVLTVAPERAAETGFDAGVWPPAGAEAVDVEGCYERFAELGFGYGPVFQGLRAAWRRGDEVFAEVSLPEGTEVAGFGLHPALLDSALHAALLVGDGGVLPFSWEGVRLRATGATSLRVRLMASGEGAVSVAVADAAGELVATVDSLLARAVSSEQLSGVDGVVRDALFGVDWAPVPAADAMTGPVAVLGPDVFGLIDALRGAGAEVVTAADAASLDAPVPDTVLVSVQTAPGAEAVGSVHELVSQALGRVQEWLVDERCADSRLVFVTRGAADAEDLAAASVWGLVRSAQTEHPGVFGLLDLEPSVSGESVEVSAAALLQALTPDEPQLAMRNGELRAPRLVRATAAEQAVAPVWNNGDGAVLITGGTGGLGAVIARHLVTEHGVRRLLLVSRRGGESPAAAGLVAELVACGAEAQAVACDVADRDAVAGLLAEHAVSAVVHAAGVLDDGVVGSLTPERLAKVLRPKADAAWHLHELTRDLDLSSFVVFSSVAGTFGGAGQANYAAGNAFLDALVQRRRAEGLAGVSLAWGPWAQDTGMTSGLSEADLARMAKSGMPALSVAQGTLLFDAALATVEPLVLPVRLDLPALRTQAGTALPALLRGLVRTRARRAVATGSAAAAGFAERLGRMDPSERRTTLLDLVRGQVAQVLGHDGADGVDVHRQFQDLGFDSLTAVELRNRLTKTTGLRLSATLVFDYPTVTALVAHVEEELFGTEPEARTPARTVPPLADDPIVIVGMSCRYPGGVRTPEDLWRLVTEGTDAISEFPVNRGWDVDALFDPDPDHSGTSTTRRGGFLHDAGEFDPGFFGMSPREALATDAQQRLLLETSWEAIERAGIDPVSLRGSRTGVFAGVMYNDYGTALARKEFEGHQGQGSAGSVASGRVSYTFGLEGPAVTVDTACSSSLVSLHLAAQALRAGECSLALAGGVTVMSTPTAFVEFSRQRGLSPDGRCKAFSDAADGVGWAEGVGILVLERLSDARRNGHRVLAVVRGSAVNQDGASNGLTAPNGPSQQRVIRQALDSAGLSPEDVDAVEAHGTGTTLGDPIEAQALLATYGRDRDADRPLLLGSVKSNIGHTQAAAGVAGIIKMVLAMERGTLPRTLHAQVPSSHVDWAAGAVELLAANTPWPEAGHPRRAGVSSFGISGTNAHVVLEQAPPAEKPAEKPAGTPAATGSGTPAGRPHAVPDVVPWVVSAKTDAALAAQTDRLVSFAADHPEAAPSDLGFSLAAGRSVFPHRAVLLPSERGVSELARGVAADAGPLAVLFSGQGSQRLGMGRELYARYPVFADALDAVLAELTAEPDGRPLREVMWGDDAELLNRTGFAQPALFAVEVALYRLVESLGVRPEFVGGHSIGEVAAAHVAGVFSLADACRLVTARAHLMQALPPGGAMVAVQAAESAVLPLLTGPLVSVAAVNGPAAVVISGAETAVSEAAARLAADGRKTTRLRVSHAFHSPLMDPMLEDFRTVVEGLTFHEPDIAVVSHLTGGLAAADELRSPDYWVRHVREAVRFADGVRTLAEQGVGAFLELGPDGVLAAMARESLPDEAVVVPALRKDRPEELAAVGALAQLHVNGAATVDWAGLFAGTGASRVDVPTYAFQRQWFWPAGPLGGTGDVRAAGLGAAGHPLLGAAVPLAGGEGVVFTGRLSVPSHPWLADHAVLGHVLLPGTAFVELALRAGDEVGCDRIEDLTLAAPLVLPEHGAVQLQISVDGPDDAGRRTVGVHSRPADAGNADTPWTQHALGTLTTGTPTPGTAFDATAWPPAGAEPLDLDGCYERFAGLGFAYGPVFRGLRTAWVRDGEIFAEVSLPEEARAAAGEFGLHPALLDAALHASLVTGADDGGGLPFSWEGVSLHATGAAALRVRLAPAGPDALSIAVADAAGRPVASVDSLVVRAVSREQLSDPAQAGRDALFGVEWVPAGPGDPVAEPPALVGPDTLGLAEALGVPVGVHADLPSLAAADGAVPATVVVGVTGEPGAGAPEAAHATTAEVLSLVQQWLAEERFAASRLVFVTRGAVAGEDLAAASVWGLVRSAQTENPGSFGLVDLDGNASSATVLVRALGSDEPQVAVRGGVVLAARLGRVTEADTAVAWDPAGTVVVTGGTGGLGAVVARHLVVGHGVRHLLLLSRRGADAEGAAELVTELDGLGARVSVAACDVADRGALAGVLASVPDGHPVRAVVHTAGVLDDGVVGSLTPERLARVLRPKVDAAWHLHELTRDLDLSAFVVFSSVAGTFGGAGQANYAAGNAFLDALVQRRRAEGLAGVSLAWGPWARGVGMTGGLSEGDLRRLAESGMPALSVAQGVALFDTALATAEPVLLPVRLDLPALRAQGEPPALLRGLVRTAPRRATASGPEPADAFTRRLAALGDDERRDVLLELVRDQASAVLGHTDGTAIGRTSQFQELGFDSLTSVEFRNRLNTATGLRLPATLLFDYPTPVELVDHLLARLATEESGTGADSVLGVLDRLEKAMADSALGAPAHQQVAGRLEVLRSKWAALRDGGETADENRDFDFASASDSDMFALLDDELGLN</sequence>
<feature type="domain" description="Ketosynthase family 3 (KS3)" evidence="11">
    <location>
        <begin position="2783"/>
        <end position="3207"/>
    </location>
</feature>
<dbReference type="SMART" id="SM00826">
    <property type="entry name" value="PKS_DH"/>
    <property type="match status" value="3"/>
</dbReference>
<dbReference type="GO" id="GO:0031177">
    <property type="term" value="F:phosphopantetheine binding"/>
    <property type="evidence" value="ECO:0007669"/>
    <property type="project" value="InterPro"/>
</dbReference>
<feature type="domain" description="PKS/mFAS DH" evidence="12">
    <location>
        <begin position="3678"/>
        <end position="3954"/>
    </location>
</feature>
<dbReference type="InterPro" id="IPR057326">
    <property type="entry name" value="KR_dom"/>
</dbReference>
<dbReference type="GO" id="GO:0006633">
    <property type="term" value="P:fatty acid biosynthetic process"/>
    <property type="evidence" value="ECO:0007669"/>
    <property type="project" value="InterPro"/>
</dbReference>
<dbReference type="InterPro" id="IPR032821">
    <property type="entry name" value="PKS_assoc"/>
</dbReference>
<dbReference type="SMART" id="SM00827">
    <property type="entry name" value="PKS_AT"/>
    <property type="match status" value="3"/>
</dbReference>
<evidence type="ECO:0000313" key="13">
    <source>
        <dbReference type="EMBL" id="TBO60364.1"/>
    </source>
</evidence>
<dbReference type="Pfam" id="PF00698">
    <property type="entry name" value="Acyl_transf_1"/>
    <property type="match status" value="3"/>
</dbReference>
<dbReference type="Pfam" id="PF08659">
    <property type="entry name" value="KR"/>
    <property type="match status" value="3"/>
</dbReference>
<feature type="active site" description="Proton acceptor; for dehydratase activity" evidence="8">
    <location>
        <position position="247"/>
    </location>
</feature>
<evidence type="ECO:0000256" key="6">
    <source>
        <dbReference type="ARBA" id="ARBA00023268"/>
    </source>
</evidence>
<keyword evidence="6" id="KW-0511">Multifunctional enzyme</keyword>
<feature type="region of interest" description="N-terminal hotdog fold" evidence="8">
    <location>
        <begin position="3678"/>
        <end position="3804"/>
    </location>
</feature>
<dbReference type="InterPro" id="IPR016036">
    <property type="entry name" value="Malonyl_transacylase_ACP-bd"/>
</dbReference>
<dbReference type="CDD" id="cd00833">
    <property type="entry name" value="PKS"/>
    <property type="match status" value="2"/>
</dbReference>
<dbReference type="PROSITE" id="PS00012">
    <property type="entry name" value="PHOSPHOPANTETHEINE"/>
    <property type="match status" value="2"/>
</dbReference>
<dbReference type="InterPro" id="IPR009081">
    <property type="entry name" value="PP-bd_ACP"/>
</dbReference>
<keyword evidence="4" id="KW-0808">Transferase</keyword>
<dbReference type="InterPro" id="IPR036291">
    <property type="entry name" value="NAD(P)-bd_dom_sf"/>
</dbReference>
<evidence type="ECO:0000256" key="5">
    <source>
        <dbReference type="ARBA" id="ARBA00023194"/>
    </source>
</evidence>
<dbReference type="InterPro" id="IPR016039">
    <property type="entry name" value="Thiolase-like"/>
</dbReference>
<dbReference type="Gene3D" id="3.40.47.10">
    <property type="match status" value="2"/>
</dbReference>
<evidence type="ECO:0000313" key="14">
    <source>
        <dbReference type="Proteomes" id="UP000292452"/>
    </source>
</evidence>
<feature type="domain" description="Carrier" evidence="10">
    <location>
        <begin position="957"/>
        <end position="1032"/>
    </location>
</feature>
<dbReference type="Proteomes" id="UP000292452">
    <property type="component" value="Unassembled WGS sequence"/>
</dbReference>
<dbReference type="InterPro" id="IPR020807">
    <property type="entry name" value="PKS_DH"/>
</dbReference>
<accession>A0A4Q9HYH0</accession>
<evidence type="ECO:0000256" key="4">
    <source>
        <dbReference type="ARBA" id="ARBA00022679"/>
    </source>
</evidence>
<dbReference type="RefSeq" id="WP_131122559.1">
    <property type="nucleotide sequence ID" value="NZ_SIXH01000041.1"/>
</dbReference>
<dbReference type="PANTHER" id="PTHR43775:SF51">
    <property type="entry name" value="INACTIVE PHENOLPHTHIOCEROL SYNTHESIS POLYKETIDE SYNTHASE TYPE I PKS1-RELATED"/>
    <property type="match status" value="1"/>
</dbReference>
<dbReference type="InterPro" id="IPR014031">
    <property type="entry name" value="Ketoacyl_synth_C"/>
</dbReference>
<dbReference type="Pfam" id="PF16197">
    <property type="entry name" value="KAsynt_C_assoc"/>
    <property type="match status" value="2"/>
</dbReference>
<dbReference type="EMBL" id="SIXH01000041">
    <property type="protein sequence ID" value="TBO60364.1"/>
    <property type="molecule type" value="Genomic_DNA"/>
</dbReference>
<feature type="domain" description="Carrier" evidence="10">
    <location>
        <begin position="4427"/>
        <end position="4502"/>
    </location>
</feature>
<dbReference type="Gene3D" id="3.40.366.10">
    <property type="entry name" value="Malonyl-Coenzyme A Acyl Carrier Protein, domain 2"/>
    <property type="match status" value="3"/>
</dbReference>
<dbReference type="InterPro" id="IPR006162">
    <property type="entry name" value="Ppantetheine_attach_site"/>
</dbReference>
<dbReference type="CDD" id="cd08956">
    <property type="entry name" value="KR_3_FAS_SDR_x"/>
    <property type="match status" value="3"/>
</dbReference>
<dbReference type="SUPFAM" id="SSF52151">
    <property type="entry name" value="FabD/lysophospholipase-like"/>
    <property type="match status" value="3"/>
</dbReference>
<feature type="active site" description="Proton acceptor; for dehydratase activity" evidence="8">
    <location>
        <position position="1970"/>
    </location>
</feature>
<dbReference type="InterPro" id="IPR013968">
    <property type="entry name" value="PKS_KR"/>
</dbReference>
<feature type="active site" description="Proton donor; for dehydratase activity" evidence="8">
    <location>
        <position position="3879"/>
    </location>
</feature>
<feature type="region of interest" description="C-terminal hotdog fold" evidence="8">
    <location>
        <begin position="354"/>
        <end position="486"/>
    </location>
</feature>
<organism evidence="13 14">
    <name type="scientific">Streptomyces kasugaensis</name>
    <dbReference type="NCBI Taxonomy" id="1946"/>
    <lineage>
        <taxon>Bacteria</taxon>
        <taxon>Bacillati</taxon>
        <taxon>Actinomycetota</taxon>
        <taxon>Actinomycetes</taxon>
        <taxon>Kitasatosporales</taxon>
        <taxon>Streptomycetaceae</taxon>
        <taxon>Streptomyces</taxon>
    </lineage>
</organism>
<evidence type="ECO:0000256" key="9">
    <source>
        <dbReference type="SAM" id="MobiDB-lite"/>
    </source>
</evidence>
<feature type="non-terminal residue" evidence="13">
    <location>
        <position position="1"/>
    </location>
</feature>
<dbReference type="Pfam" id="PF00550">
    <property type="entry name" value="PP-binding"/>
    <property type="match status" value="3"/>
</dbReference>
<dbReference type="InterPro" id="IPR055123">
    <property type="entry name" value="SpnB-like_Rossmann"/>
</dbReference>
<feature type="active site" description="Proton donor; for dehydratase activity" evidence="8">
    <location>
        <position position="413"/>
    </location>
</feature>
<keyword evidence="2" id="KW-0596">Phosphopantetheine</keyword>
<proteinExistence type="predicted"/>
<dbReference type="SMART" id="SM00825">
    <property type="entry name" value="PKS_KS"/>
    <property type="match status" value="2"/>
</dbReference>
<feature type="active site" description="Proton donor; for dehydratase activity" evidence="8">
    <location>
        <position position="2136"/>
    </location>
</feature>
<feature type="region of interest" description="Disordered" evidence="9">
    <location>
        <begin position="3771"/>
        <end position="3791"/>
    </location>
</feature>
<feature type="domain" description="PKS/mFAS DH" evidence="12">
    <location>
        <begin position="215"/>
        <end position="486"/>
    </location>
</feature>
<dbReference type="SUPFAM" id="SSF47336">
    <property type="entry name" value="ACP-like"/>
    <property type="match status" value="3"/>
</dbReference>
<evidence type="ECO:0000256" key="2">
    <source>
        <dbReference type="ARBA" id="ARBA00022450"/>
    </source>
</evidence>
<dbReference type="InterPro" id="IPR042104">
    <property type="entry name" value="PKS_dehydratase_sf"/>
</dbReference>
<feature type="region of interest" description="C-terminal hotdog fold" evidence="8">
    <location>
        <begin position="3818"/>
        <end position="3954"/>
    </location>
</feature>
<keyword evidence="7" id="KW-0012">Acyltransferase</keyword>
<dbReference type="InterPro" id="IPR050091">
    <property type="entry name" value="PKS_NRPS_Biosynth_Enz"/>
</dbReference>
<dbReference type="InterPro" id="IPR020841">
    <property type="entry name" value="PKS_Beta-ketoAc_synthase_dom"/>
</dbReference>
<evidence type="ECO:0000259" key="10">
    <source>
        <dbReference type="PROSITE" id="PS50075"/>
    </source>
</evidence>
<dbReference type="FunFam" id="3.40.366.10:FF:000002">
    <property type="entry name" value="Probable polyketide synthase 2"/>
    <property type="match status" value="2"/>
</dbReference>
<evidence type="ECO:0000259" key="11">
    <source>
        <dbReference type="PROSITE" id="PS52004"/>
    </source>
</evidence>
<reference evidence="13 14" key="1">
    <citation type="submission" date="2019-02" db="EMBL/GenBank/DDBJ databases">
        <title>Draft Genome Sequence of Streptomyces sp. AM-2504, identified by 16S rRNA comparative analysis as a Streptomyces Kasugaensis strain.</title>
        <authorList>
            <person name="Napolioni V."/>
            <person name="Giuliodori A.M."/>
            <person name="Spurio R."/>
            <person name="Fabbretti A."/>
        </authorList>
    </citation>
    <scope>NUCLEOTIDE SEQUENCE [LARGE SCALE GENOMIC DNA]</scope>
    <source>
        <strain evidence="13 14">AM-2504</strain>
    </source>
</reference>
<feature type="region of interest" description="N-terminal hotdog fold" evidence="8">
    <location>
        <begin position="1938"/>
        <end position="2062"/>
    </location>
</feature>
<dbReference type="Pfam" id="PF00109">
    <property type="entry name" value="ketoacyl-synt"/>
    <property type="match status" value="2"/>
</dbReference>
<feature type="domain" description="Carrier" evidence="10">
    <location>
        <begin position="2689"/>
        <end position="2764"/>
    </location>
</feature>
<dbReference type="Pfam" id="PF14765">
    <property type="entry name" value="PS-DH"/>
    <property type="match status" value="3"/>
</dbReference>
<feature type="compositionally biased region" description="Low complexity" evidence="9">
    <location>
        <begin position="3217"/>
        <end position="3226"/>
    </location>
</feature>
<evidence type="ECO:0000256" key="3">
    <source>
        <dbReference type="ARBA" id="ARBA00022553"/>
    </source>
</evidence>
<dbReference type="Gene3D" id="1.10.1200.10">
    <property type="entry name" value="ACP-like"/>
    <property type="match status" value="3"/>
</dbReference>
<dbReference type="Pfam" id="PF22953">
    <property type="entry name" value="SpnB_Rossmann"/>
    <property type="match status" value="3"/>
</dbReference>
<dbReference type="InterPro" id="IPR036736">
    <property type="entry name" value="ACP-like_sf"/>
</dbReference>
<dbReference type="InterPro" id="IPR049552">
    <property type="entry name" value="PKS_DH_N"/>
</dbReference>
<dbReference type="InterPro" id="IPR014030">
    <property type="entry name" value="Ketoacyl_synth_N"/>
</dbReference>
<dbReference type="GO" id="GO:0033068">
    <property type="term" value="P:macrolide biosynthetic process"/>
    <property type="evidence" value="ECO:0007669"/>
    <property type="project" value="UniProtKB-ARBA"/>
</dbReference>
<dbReference type="SMART" id="SM00822">
    <property type="entry name" value="PKS_KR"/>
    <property type="match status" value="3"/>
</dbReference>
<dbReference type="InterPro" id="IPR018201">
    <property type="entry name" value="Ketoacyl_synth_AS"/>
</dbReference>
<evidence type="ECO:0000256" key="8">
    <source>
        <dbReference type="PROSITE-ProRule" id="PRU01363"/>
    </source>
</evidence>
<dbReference type="InterPro" id="IPR014043">
    <property type="entry name" value="Acyl_transferase_dom"/>
</dbReference>
<dbReference type="Pfam" id="PF02801">
    <property type="entry name" value="Ketoacyl-synt_C"/>
    <property type="match status" value="2"/>
</dbReference>
<dbReference type="GO" id="GO:0004315">
    <property type="term" value="F:3-oxoacyl-[acyl-carrier-protein] synthase activity"/>
    <property type="evidence" value="ECO:0007669"/>
    <property type="project" value="InterPro"/>
</dbReference>
<evidence type="ECO:0000259" key="12">
    <source>
        <dbReference type="PROSITE" id="PS52019"/>
    </source>
</evidence>
<dbReference type="InterPro" id="IPR001227">
    <property type="entry name" value="Ac_transferase_dom_sf"/>
</dbReference>
<dbReference type="SMART" id="SM01294">
    <property type="entry name" value="PKS_PP_betabranch"/>
    <property type="match status" value="3"/>
</dbReference>
<dbReference type="SUPFAM" id="SSF55048">
    <property type="entry name" value="Probable ACP-binding domain of malonyl-CoA ACP transacylase"/>
    <property type="match status" value="2"/>
</dbReference>
<dbReference type="GO" id="GO:0004312">
    <property type="term" value="F:fatty acid synthase activity"/>
    <property type="evidence" value="ECO:0007669"/>
    <property type="project" value="TreeGrafter"/>
</dbReference>
<keyword evidence="14" id="KW-1185">Reference proteome</keyword>
<dbReference type="PROSITE" id="PS50075">
    <property type="entry name" value="CARRIER"/>
    <property type="match status" value="3"/>
</dbReference>
<feature type="domain" description="PKS/mFAS DH" evidence="12">
    <location>
        <begin position="1938"/>
        <end position="2209"/>
    </location>
</feature>
<keyword evidence="5" id="KW-0045">Antibiotic biosynthesis</keyword>
<dbReference type="PANTHER" id="PTHR43775">
    <property type="entry name" value="FATTY ACID SYNTHASE"/>
    <property type="match status" value="1"/>
</dbReference>
<dbReference type="FunFam" id="1.10.1200.10:FF:000007">
    <property type="entry name" value="Probable polyketide synthase pks17"/>
    <property type="match status" value="3"/>
</dbReference>
<name>A0A4Q9HYH0_STRKA</name>
<evidence type="ECO:0000256" key="7">
    <source>
        <dbReference type="ARBA" id="ARBA00023315"/>
    </source>
</evidence>
<dbReference type="InterPro" id="IPR049551">
    <property type="entry name" value="PKS_DH_C"/>
</dbReference>
<dbReference type="SMART" id="SM00823">
    <property type="entry name" value="PKS_PP"/>
    <property type="match status" value="3"/>
</dbReference>
<feature type="active site" description="Proton acceptor; for dehydratase activity" evidence="8">
    <location>
        <position position="3710"/>
    </location>
</feature>
<gene>
    <name evidence="13" type="ORF">EYS09_07005</name>
</gene>
<comment type="caution">
    <text evidence="13">The sequence shown here is derived from an EMBL/GenBank/DDBJ whole genome shotgun (WGS) entry which is preliminary data.</text>
</comment>
<evidence type="ECO:0000256" key="1">
    <source>
        <dbReference type="ARBA" id="ARBA00004792"/>
    </source>
</evidence>
<protein>
    <submittedName>
        <fullName evidence="13">SDR family NAD(P)-dependent oxidoreductase</fullName>
    </submittedName>
</protein>
<dbReference type="PROSITE" id="PS52004">
    <property type="entry name" value="KS3_2"/>
    <property type="match status" value="2"/>
</dbReference>
<dbReference type="InterPro" id="IPR020806">
    <property type="entry name" value="PKS_PP-bd"/>
</dbReference>
<dbReference type="Gene3D" id="3.10.129.110">
    <property type="entry name" value="Polyketide synthase dehydratase"/>
    <property type="match status" value="3"/>
</dbReference>
<dbReference type="InterPro" id="IPR016035">
    <property type="entry name" value="Acyl_Trfase/lysoPLipase"/>
</dbReference>
<feature type="region of interest" description="Disordered" evidence="9">
    <location>
        <begin position="3210"/>
        <end position="3235"/>
    </location>
</feature>
<dbReference type="PROSITE" id="PS52019">
    <property type="entry name" value="PKS_MFAS_DH"/>
    <property type="match status" value="3"/>
</dbReference>
<keyword evidence="3" id="KW-0597">Phosphoprotein</keyword>
<feature type="domain" description="Ketosynthase family 3 (KS3)" evidence="11">
    <location>
        <begin position="1052"/>
        <end position="1476"/>
    </location>
</feature>